<name>A0A7W4UJU9_9CELL</name>
<evidence type="ECO:0000313" key="3">
    <source>
        <dbReference type="Proteomes" id="UP000518206"/>
    </source>
</evidence>
<dbReference type="AlphaFoldDB" id="A0A7W4UJU9"/>
<evidence type="ECO:0000256" key="1">
    <source>
        <dbReference type="SAM" id="MobiDB-lite"/>
    </source>
</evidence>
<sequence>MITVVAMTETLPPDHTGHRPDRQTGEVRETAATYEQARDRILAELPDGWRVLNLRTV</sequence>
<feature type="region of interest" description="Disordered" evidence="1">
    <location>
        <begin position="1"/>
        <end position="29"/>
    </location>
</feature>
<comment type="caution">
    <text evidence="2">The sequence shown here is derived from an EMBL/GenBank/DDBJ whole genome shotgun (WGS) entry which is preliminary data.</text>
</comment>
<evidence type="ECO:0000313" key="2">
    <source>
        <dbReference type="EMBL" id="MBB2925491.1"/>
    </source>
</evidence>
<accession>A0A7W4UJU9</accession>
<gene>
    <name evidence="2" type="ORF">FHR80_004438</name>
</gene>
<proteinExistence type="predicted"/>
<dbReference type="EMBL" id="JACHVX010000011">
    <property type="protein sequence ID" value="MBB2925491.1"/>
    <property type="molecule type" value="Genomic_DNA"/>
</dbReference>
<protein>
    <submittedName>
        <fullName evidence="2">Uncharacterized protein</fullName>
    </submittedName>
</protein>
<reference evidence="2 3" key="1">
    <citation type="submission" date="2020-08" db="EMBL/GenBank/DDBJ databases">
        <title>The Agave Microbiome: Exploring the role of microbial communities in plant adaptations to desert environments.</title>
        <authorList>
            <person name="Partida-Martinez L.P."/>
        </authorList>
    </citation>
    <scope>NUCLEOTIDE SEQUENCE [LARGE SCALE GENOMIC DNA]</scope>
    <source>
        <strain evidence="2 3">RAS26</strain>
    </source>
</reference>
<feature type="compositionally biased region" description="Basic and acidic residues" evidence="1">
    <location>
        <begin position="15"/>
        <end position="29"/>
    </location>
</feature>
<dbReference type="Proteomes" id="UP000518206">
    <property type="component" value="Unassembled WGS sequence"/>
</dbReference>
<dbReference type="RefSeq" id="WP_183298206.1">
    <property type="nucleotide sequence ID" value="NZ_JACHVX010000011.1"/>
</dbReference>
<reference evidence="2 3" key="2">
    <citation type="submission" date="2020-08" db="EMBL/GenBank/DDBJ databases">
        <authorList>
            <person name="Partida-Martinez L."/>
            <person name="Huntemann M."/>
            <person name="Clum A."/>
            <person name="Wang J."/>
            <person name="Palaniappan K."/>
            <person name="Ritter S."/>
            <person name="Chen I.-M."/>
            <person name="Stamatis D."/>
            <person name="Reddy T."/>
            <person name="O'Malley R."/>
            <person name="Daum C."/>
            <person name="Shapiro N."/>
            <person name="Ivanova N."/>
            <person name="Kyrpides N."/>
            <person name="Woyke T."/>
        </authorList>
    </citation>
    <scope>NUCLEOTIDE SEQUENCE [LARGE SCALE GENOMIC DNA]</scope>
    <source>
        <strain evidence="2 3">RAS26</strain>
    </source>
</reference>
<organism evidence="2 3">
    <name type="scientific">Cellulomonas cellasea</name>
    <dbReference type="NCBI Taxonomy" id="43670"/>
    <lineage>
        <taxon>Bacteria</taxon>
        <taxon>Bacillati</taxon>
        <taxon>Actinomycetota</taxon>
        <taxon>Actinomycetes</taxon>
        <taxon>Micrococcales</taxon>
        <taxon>Cellulomonadaceae</taxon>
        <taxon>Cellulomonas</taxon>
    </lineage>
</organism>